<dbReference type="GeneID" id="106820447"/>
<organism evidence="6 7">
    <name type="scientific">Priapulus caudatus</name>
    <name type="common">Priapulid worm</name>
    <dbReference type="NCBI Taxonomy" id="37621"/>
    <lineage>
        <taxon>Eukaryota</taxon>
        <taxon>Metazoa</taxon>
        <taxon>Ecdysozoa</taxon>
        <taxon>Scalidophora</taxon>
        <taxon>Priapulida</taxon>
        <taxon>Priapulimorpha</taxon>
        <taxon>Priapulimorphida</taxon>
        <taxon>Priapulidae</taxon>
        <taxon>Priapulus</taxon>
    </lineage>
</organism>
<reference evidence="7" key="1">
    <citation type="submission" date="2025-08" db="UniProtKB">
        <authorList>
            <consortium name="RefSeq"/>
        </authorList>
    </citation>
    <scope>IDENTIFICATION</scope>
</reference>
<accession>A0ABM1F7M8</accession>
<dbReference type="PANTHER" id="PTHR10913">
    <property type="entry name" value="FOLLISTATIN-RELATED"/>
    <property type="match status" value="1"/>
</dbReference>
<dbReference type="SMART" id="SM00280">
    <property type="entry name" value="KAZAL"/>
    <property type="match status" value="1"/>
</dbReference>
<proteinExistence type="predicted"/>
<evidence type="ECO:0000256" key="3">
    <source>
        <dbReference type="ARBA" id="ARBA00023157"/>
    </source>
</evidence>
<keyword evidence="2" id="KW-0722">Serine protease inhibitor</keyword>
<evidence type="ECO:0000256" key="1">
    <source>
        <dbReference type="ARBA" id="ARBA00022690"/>
    </source>
</evidence>
<dbReference type="PROSITE" id="PS51465">
    <property type="entry name" value="KAZAL_2"/>
    <property type="match status" value="1"/>
</dbReference>
<dbReference type="InterPro" id="IPR036058">
    <property type="entry name" value="Kazal_dom_sf"/>
</dbReference>
<protein>
    <submittedName>
        <fullName evidence="7">Agrin-like</fullName>
    </submittedName>
</protein>
<evidence type="ECO:0000313" key="6">
    <source>
        <dbReference type="Proteomes" id="UP000695022"/>
    </source>
</evidence>
<keyword evidence="4" id="KW-0732">Signal</keyword>
<dbReference type="PANTHER" id="PTHR10913:SF45">
    <property type="entry name" value="FOLLISTATIN, ISOFORM A-RELATED"/>
    <property type="match status" value="1"/>
</dbReference>
<name>A0ABM1F7M8_PRICU</name>
<dbReference type="Gene3D" id="3.30.60.30">
    <property type="match status" value="1"/>
</dbReference>
<keyword evidence="3" id="KW-1015">Disulfide bond</keyword>
<gene>
    <name evidence="7" type="primary">LOC106820447</name>
</gene>
<dbReference type="InterPro" id="IPR050653">
    <property type="entry name" value="Prot_Inhib_GrowthFact_Antg"/>
</dbReference>
<feature type="signal peptide" evidence="4">
    <location>
        <begin position="1"/>
        <end position="24"/>
    </location>
</feature>
<sequence length="153" mass="16950">MLRAMPPTNCCLYVMRCLMAAISASDCPVCPQQAIPVCGSDGDTYNNECYVKMKNCIEKTEVGIVHCGECTNRTDVQTVGVPVAPQEVHLQSCSNGMNKKLKEEEAVAEIIWAPASGFCVPIINYIVEVLNTSKQNAEWEMLYDDVPGDWYVY</sequence>
<keyword evidence="1" id="KW-0646">Protease inhibitor</keyword>
<dbReference type="InterPro" id="IPR002350">
    <property type="entry name" value="Kazal_dom"/>
</dbReference>
<evidence type="ECO:0000313" key="7">
    <source>
        <dbReference type="RefSeq" id="XP_014680449.1"/>
    </source>
</evidence>
<keyword evidence="6" id="KW-1185">Reference proteome</keyword>
<evidence type="ECO:0000256" key="4">
    <source>
        <dbReference type="SAM" id="SignalP"/>
    </source>
</evidence>
<evidence type="ECO:0000256" key="2">
    <source>
        <dbReference type="ARBA" id="ARBA00022900"/>
    </source>
</evidence>
<dbReference type="Pfam" id="PF00050">
    <property type="entry name" value="Kazal_1"/>
    <property type="match status" value="1"/>
</dbReference>
<feature type="chain" id="PRO_5045231993" evidence="4">
    <location>
        <begin position="25"/>
        <end position="153"/>
    </location>
</feature>
<dbReference type="RefSeq" id="XP_014680449.1">
    <property type="nucleotide sequence ID" value="XM_014824963.1"/>
</dbReference>
<dbReference type="SUPFAM" id="SSF100895">
    <property type="entry name" value="Kazal-type serine protease inhibitors"/>
    <property type="match status" value="1"/>
</dbReference>
<evidence type="ECO:0000259" key="5">
    <source>
        <dbReference type="PROSITE" id="PS51465"/>
    </source>
</evidence>
<dbReference type="Proteomes" id="UP000695022">
    <property type="component" value="Unplaced"/>
</dbReference>
<feature type="domain" description="Kazal-like" evidence="5">
    <location>
        <begin position="21"/>
        <end position="72"/>
    </location>
</feature>